<name>E6QR58_9ZZZZ</name>
<gene>
    <name evidence="1" type="ORF">CARN7_0472</name>
</gene>
<dbReference type="AlphaFoldDB" id="E6QR58"/>
<sequence>MGADMNKLVVDCCFLDNLLPSENAALILIQSPYYPVVNCRLLS</sequence>
<dbReference type="EMBL" id="CABR01000049">
    <property type="protein sequence ID" value="CBI09729.1"/>
    <property type="molecule type" value="Genomic_DNA"/>
</dbReference>
<protein>
    <submittedName>
        <fullName evidence="1">Uncharacterized protein</fullName>
    </submittedName>
</protein>
<reference evidence="1" key="1">
    <citation type="submission" date="2009-10" db="EMBL/GenBank/DDBJ databases">
        <title>Diversity of trophic interactions inside an arsenic-rich microbial ecosystem.</title>
        <authorList>
            <person name="Bertin P.N."/>
            <person name="Heinrich-Salmeron A."/>
            <person name="Pelletier E."/>
            <person name="Goulhen-Chollet F."/>
            <person name="Arsene-Ploetze F."/>
            <person name="Gallien S."/>
            <person name="Calteau A."/>
            <person name="Vallenet D."/>
            <person name="Casiot C."/>
            <person name="Chane-Woon-Ming B."/>
            <person name="Giloteaux L."/>
            <person name="Barakat M."/>
            <person name="Bonnefoy V."/>
            <person name="Bruneel O."/>
            <person name="Chandler M."/>
            <person name="Cleiss J."/>
            <person name="Duran R."/>
            <person name="Elbaz-Poulichet F."/>
            <person name="Fonknechten N."/>
            <person name="Lauga B."/>
            <person name="Mornico D."/>
            <person name="Ortet P."/>
            <person name="Schaeffer C."/>
            <person name="Siguier P."/>
            <person name="Alexander Thil Smith A."/>
            <person name="Van Dorsselaer A."/>
            <person name="Weissenbach J."/>
            <person name="Medigue C."/>
            <person name="Le Paslier D."/>
        </authorList>
    </citation>
    <scope>NUCLEOTIDE SEQUENCE</scope>
</reference>
<evidence type="ECO:0000313" key="1">
    <source>
        <dbReference type="EMBL" id="CBI09729.1"/>
    </source>
</evidence>
<proteinExistence type="predicted"/>
<accession>E6QR58</accession>
<comment type="caution">
    <text evidence="1">The sequence shown here is derived from an EMBL/GenBank/DDBJ whole genome shotgun (WGS) entry which is preliminary data.</text>
</comment>
<organism evidence="1">
    <name type="scientific">mine drainage metagenome</name>
    <dbReference type="NCBI Taxonomy" id="410659"/>
    <lineage>
        <taxon>unclassified sequences</taxon>
        <taxon>metagenomes</taxon>
        <taxon>ecological metagenomes</taxon>
    </lineage>
</organism>